<dbReference type="AlphaFoldDB" id="A0A9P4XDM1"/>
<evidence type="ECO:0000313" key="3">
    <source>
        <dbReference type="Proteomes" id="UP000801864"/>
    </source>
</evidence>
<comment type="caution">
    <text evidence="2">The sequence shown here is derived from an EMBL/GenBank/DDBJ whole genome shotgun (WGS) entry which is preliminary data.</text>
</comment>
<feature type="region of interest" description="Disordered" evidence="1">
    <location>
        <begin position="77"/>
        <end position="105"/>
    </location>
</feature>
<gene>
    <name evidence="2" type="ORF">CFAM422_008055</name>
</gene>
<evidence type="ECO:0000256" key="1">
    <source>
        <dbReference type="SAM" id="MobiDB-lite"/>
    </source>
</evidence>
<accession>A0A9P4XDM1</accession>
<dbReference type="EMBL" id="QLNT01000014">
    <property type="protein sequence ID" value="KAF3068256.1"/>
    <property type="molecule type" value="Genomic_DNA"/>
</dbReference>
<reference evidence="2 3" key="1">
    <citation type="submission" date="2018-06" db="EMBL/GenBank/DDBJ databases">
        <title>Genome analysis of cellulolytic fungus Trichoderma lentiforme CFAM-422.</title>
        <authorList>
            <person name="Steindorff A.S."/>
            <person name="Formighieri E.F."/>
            <person name="Midorikawa G.E.O."/>
            <person name="Tamietti M.S."/>
            <person name="Ramos E.Z."/>
            <person name="Silva A.S."/>
            <person name="Bon E.P.S."/>
            <person name="Mendes T.D."/>
            <person name="Damaso M.C.T."/>
            <person name="Favaro L.C.L."/>
        </authorList>
    </citation>
    <scope>NUCLEOTIDE SEQUENCE [LARGE SCALE GENOMIC DNA]</scope>
    <source>
        <strain evidence="2 3">CFAM-422</strain>
    </source>
</reference>
<name>A0A9P4XDM1_9HYPO</name>
<keyword evidence="3" id="KW-1185">Reference proteome</keyword>
<proteinExistence type="predicted"/>
<protein>
    <submittedName>
        <fullName evidence="2">Uncharacterized protein</fullName>
    </submittedName>
</protein>
<evidence type="ECO:0000313" key="2">
    <source>
        <dbReference type="EMBL" id="KAF3068256.1"/>
    </source>
</evidence>
<feature type="region of interest" description="Disordered" evidence="1">
    <location>
        <begin position="1"/>
        <end position="26"/>
    </location>
</feature>
<sequence length="137" mass="15182">MCARKVVTRGPALGLPSPSRRDGAAPRGTWRIWKFPAVDSGVREWGGKFGRNSKYSNAKTRNQTEKKIPAQNCCFAEKVGTERPRRPASQSRGQMGGTVPLGRDPVARTVTAGFRSDSTACGFLEERDKKKKMRKEE</sequence>
<dbReference type="Proteomes" id="UP000801864">
    <property type="component" value="Unassembled WGS sequence"/>
</dbReference>
<organism evidence="2 3">
    <name type="scientific">Trichoderma lentiforme</name>
    <dbReference type="NCBI Taxonomy" id="1567552"/>
    <lineage>
        <taxon>Eukaryota</taxon>
        <taxon>Fungi</taxon>
        <taxon>Dikarya</taxon>
        <taxon>Ascomycota</taxon>
        <taxon>Pezizomycotina</taxon>
        <taxon>Sordariomycetes</taxon>
        <taxon>Hypocreomycetidae</taxon>
        <taxon>Hypocreales</taxon>
        <taxon>Hypocreaceae</taxon>
        <taxon>Trichoderma</taxon>
    </lineage>
</organism>